<dbReference type="GO" id="GO:0016887">
    <property type="term" value="F:ATP hydrolysis activity"/>
    <property type="evidence" value="ECO:0007669"/>
    <property type="project" value="InterPro"/>
</dbReference>
<accession>A0A7C2ALT2</accession>
<name>A0A7C2ALT2_DESA2</name>
<sequence length="612" mass="69880">MIVRVQELKKQFKKIEAVRGVSFEVKKGELFGLIGPDGAGKSTVMKIIAGVMSFDEGKVEVLGKDFKKEKEAEKAKAKIAFMPQGLGLNLYPTLSVEENIAFFASLHNLPEEELEYRKKILLETTHLLPFQKREAQKLSGGMMQKLGICCALIHKPELIILDEPTTGIDPVSRRDLWQLIIKFVKEEKIGAIISTSYMDEAERFSHLALMMEGKFVAKGTAEELKFHCDIVYEMQEDIERVYPLVKEKFRHIRIKGDTLRFLSEKKIKENTLPFMPQRVEPTLEDVFLTLEKAEKMKIDIPFSLKEKIPKNAVEVNRLTKKFGDFTAVKEISFEIKGGEVFGLLGPNGAGKTTLIKMLCGLLPHTSGDFLIAGERDIARIKEHIGYMSQHFSLYKDLTVYENLELYGHIYKMPASALKERIRWAIETMKLQEVKDEKTAKLPLGIKQRVALMCSVVHNPALIFLDEPTSGVDPIEREMFWEIIHMLAKKAGVTLLVSTHYMDEAEYCDRVCLMDKGEAIAIGKPRELKGEIKHKIGHIYQIIMDNPLTALDVLQKNGFYASFYENGIRLYSKRSFTFNEFNEIFSPQGLKISDLKEAYPTMEDVFVYLIEEK</sequence>
<dbReference type="InterPro" id="IPR017871">
    <property type="entry name" value="ABC_transporter-like_CS"/>
</dbReference>
<dbReference type="InterPro" id="IPR027417">
    <property type="entry name" value="P-loop_NTPase"/>
</dbReference>
<dbReference type="Gene3D" id="3.40.50.300">
    <property type="entry name" value="P-loop containing nucleotide triphosphate hydrolases"/>
    <property type="match status" value="2"/>
</dbReference>
<organism evidence="4">
    <name type="scientific">Desulfofervidus auxilii</name>
    <dbReference type="NCBI Taxonomy" id="1621989"/>
    <lineage>
        <taxon>Bacteria</taxon>
        <taxon>Pseudomonadati</taxon>
        <taxon>Thermodesulfobacteriota</taxon>
        <taxon>Candidatus Desulfofervidia</taxon>
        <taxon>Candidatus Desulfofervidales</taxon>
        <taxon>Candidatus Desulfofervidaceae</taxon>
        <taxon>Candidatus Desulfofervidus</taxon>
    </lineage>
</organism>
<reference evidence="4" key="1">
    <citation type="journal article" date="2020" name="mSystems">
        <title>Genome- and Community-Level Interaction Insights into Carbon Utilization and Element Cycling Functions of Hydrothermarchaeota in Hydrothermal Sediment.</title>
        <authorList>
            <person name="Zhou Z."/>
            <person name="Liu Y."/>
            <person name="Xu W."/>
            <person name="Pan J."/>
            <person name="Luo Z.H."/>
            <person name="Li M."/>
        </authorList>
    </citation>
    <scope>NUCLEOTIDE SEQUENCE [LARGE SCALE GENOMIC DNA]</scope>
    <source>
        <strain evidence="4">HyVt-389</strain>
    </source>
</reference>
<dbReference type="PANTHER" id="PTHR43038:SF3">
    <property type="entry name" value="ABC TRANSPORTER G FAMILY MEMBER 20 ISOFORM X1"/>
    <property type="match status" value="1"/>
</dbReference>
<dbReference type="PANTHER" id="PTHR43038">
    <property type="entry name" value="ATP-BINDING CASSETTE, SUB-FAMILY H, MEMBER 1"/>
    <property type="match status" value="1"/>
</dbReference>
<dbReference type="Pfam" id="PF00005">
    <property type="entry name" value="ABC_tran"/>
    <property type="match status" value="2"/>
</dbReference>
<evidence type="ECO:0000259" key="3">
    <source>
        <dbReference type="PROSITE" id="PS50893"/>
    </source>
</evidence>
<dbReference type="Proteomes" id="UP000885738">
    <property type="component" value="Unassembled WGS sequence"/>
</dbReference>
<evidence type="ECO:0000256" key="1">
    <source>
        <dbReference type="ARBA" id="ARBA00022741"/>
    </source>
</evidence>
<evidence type="ECO:0000313" key="4">
    <source>
        <dbReference type="EMBL" id="HEC68256.1"/>
    </source>
</evidence>
<gene>
    <name evidence="4" type="ORF">ENI35_05570</name>
</gene>
<dbReference type="EMBL" id="DRIH01000194">
    <property type="protein sequence ID" value="HEC68256.1"/>
    <property type="molecule type" value="Genomic_DNA"/>
</dbReference>
<dbReference type="CDD" id="cd03230">
    <property type="entry name" value="ABC_DR_subfamily_A"/>
    <property type="match status" value="1"/>
</dbReference>
<dbReference type="SUPFAM" id="SSF52540">
    <property type="entry name" value="P-loop containing nucleoside triphosphate hydrolases"/>
    <property type="match status" value="2"/>
</dbReference>
<dbReference type="InterPro" id="IPR003593">
    <property type="entry name" value="AAA+_ATPase"/>
</dbReference>
<proteinExistence type="predicted"/>
<feature type="domain" description="ABC transporter" evidence="3">
    <location>
        <begin position="313"/>
        <end position="540"/>
    </location>
</feature>
<keyword evidence="1" id="KW-0547">Nucleotide-binding</keyword>
<dbReference type="SMART" id="SM00382">
    <property type="entry name" value="AAA"/>
    <property type="match status" value="2"/>
</dbReference>
<dbReference type="InterPro" id="IPR003439">
    <property type="entry name" value="ABC_transporter-like_ATP-bd"/>
</dbReference>
<dbReference type="AlphaFoldDB" id="A0A7C2ALT2"/>
<protein>
    <submittedName>
        <fullName evidence="4">ABC transporter ATP-binding protein</fullName>
    </submittedName>
</protein>
<keyword evidence="2 4" id="KW-0067">ATP-binding</keyword>
<dbReference type="PROSITE" id="PS00211">
    <property type="entry name" value="ABC_TRANSPORTER_1"/>
    <property type="match status" value="1"/>
</dbReference>
<dbReference type="PROSITE" id="PS50893">
    <property type="entry name" value="ABC_TRANSPORTER_2"/>
    <property type="match status" value="2"/>
</dbReference>
<evidence type="ECO:0000256" key="2">
    <source>
        <dbReference type="ARBA" id="ARBA00022840"/>
    </source>
</evidence>
<comment type="caution">
    <text evidence="4">The sequence shown here is derived from an EMBL/GenBank/DDBJ whole genome shotgun (WGS) entry which is preliminary data.</text>
</comment>
<dbReference type="GO" id="GO:0005524">
    <property type="term" value="F:ATP binding"/>
    <property type="evidence" value="ECO:0007669"/>
    <property type="project" value="UniProtKB-KW"/>
</dbReference>
<feature type="domain" description="ABC transporter" evidence="3">
    <location>
        <begin position="3"/>
        <end position="237"/>
    </location>
</feature>